<feature type="transmembrane region" description="Helical" evidence="1">
    <location>
        <begin position="85"/>
        <end position="103"/>
    </location>
</feature>
<comment type="caution">
    <text evidence="3">The sequence shown here is derived from an EMBL/GenBank/DDBJ whole genome shotgun (WGS) entry which is preliminary data.</text>
</comment>
<evidence type="ECO:0000313" key="4">
    <source>
        <dbReference type="Proteomes" id="UP001501692"/>
    </source>
</evidence>
<organism evidence="3 4">
    <name type="scientific">Algibacter aquimarinus</name>
    <dbReference type="NCBI Taxonomy" id="1136748"/>
    <lineage>
        <taxon>Bacteria</taxon>
        <taxon>Pseudomonadati</taxon>
        <taxon>Bacteroidota</taxon>
        <taxon>Flavobacteriia</taxon>
        <taxon>Flavobacteriales</taxon>
        <taxon>Flavobacteriaceae</taxon>
        <taxon>Algibacter</taxon>
    </lineage>
</organism>
<keyword evidence="1" id="KW-1133">Transmembrane helix</keyword>
<sequence>MEIIRKKGLSLLSTILIVLAFTFSSNANATTTALNATTTTLNLSTSVASSTTALTWRWRKCRRCWRWFCRCKRTPKSEPTSGDKVPLDGGLGILVLGAAAFGVRKLRSNKNDKA</sequence>
<dbReference type="Proteomes" id="UP001501692">
    <property type="component" value="Unassembled WGS sequence"/>
</dbReference>
<evidence type="ECO:0000313" key="3">
    <source>
        <dbReference type="EMBL" id="GAA4957428.1"/>
    </source>
</evidence>
<name>A0ABP9GYS8_9FLAO</name>
<dbReference type="RefSeq" id="WP_345163150.1">
    <property type="nucleotide sequence ID" value="NZ_BAABJK010000002.1"/>
</dbReference>
<protein>
    <submittedName>
        <fullName evidence="3">Uncharacterized protein</fullName>
    </submittedName>
</protein>
<evidence type="ECO:0000256" key="2">
    <source>
        <dbReference type="SAM" id="SignalP"/>
    </source>
</evidence>
<feature type="signal peptide" evidence="2">
    <location>
        <begin position="1"/>
        <end position="29"/>
    </location>
</feature>
<reference evidence="4" key="1">
    <citation type="journal article" date="2019" name="Int. J. Syst. Evol. Microbiol.">
        <title>The Global Catalogue of Microorganisms (GCM) 10K type strain sequencing project: providing services to taxonomists for standard genome sequencing and annotation.</title>
        <authorList>
            <consortium name="The Broad Institute Genomics Platform"/>
            <consortium name="The Broad Institute Genome Sequencing Center for Infectious Disease"/>
            <person name="Wu L."/>
            <person name="Ma J."/>
        </authorList>
    </citation>
    <scope>NUCLEOTIDE SEQUENCE [LARGE SCALE GENOMIC DNA]</scope>
    <source>
        <strain evidence="4">JCM 18287</strain>
    </source>
</reference>
<keyword evidence="4" id="KW-1185">Reference proteome</keyword>
<feature type="chain" id="PRO_5045751020" evidence="2">
    <location>
        <begin position="30"/>
        <end position="114"/>
    </location>
</feature>
<dbReference type="NCBIfam" id="NF046080">
    <property type="entry name" value="PID_CTERM"/>
    <property type="match status" value="1"/>
</dbReference>
<keyword evidence="2" id="KW-0732">Signal</keyword>
<gene>
    <name evidence="3" type="ORF">GCM10023315_01030</name>
</gene>
<keyword evidence="1" id="KW-0812">Transmembrane</keyword>
<dbReference type="EMBL" id="BAABJK010000002">
    <property type="protein sequence ID" value="GAA4957428.1"/>
    <property type="molecule type" value="Genomic_DNA"/>
</dbReference>
<dbReference type="InterPro" id="IPR058207">
    <property type="entry name" value="PID_CTERM"/>
</dbReference>
<evidence type="ECO:0000256" key="1">
    <source>
        <dbReference type="SAM" id="Phobius"/>
    </source>
</evidence>
<proteinExistence type="predicted"/>
<keyword evidence="1" id="KW-0472">Membrane</keyword>
<accession>A0ABP9GYS8</accession>